<evidence type="ECO:0000313" key="4">
    <source>
        <dbReference type="Proteomes" id="UP000176527"/>
    </source>
</evidence>
<keyword evidence="1" id="KW-0175">Coiled coil</keyword>
<feature type="transmembrane region" description="Helical" evidence="2">
    <location>
        <begin position="62"/>
        <end position="80"/>
    </location>
</feature>
<name>A0A1F5KDI0_9BACT</name>
<feature type="coiled-coil region" evidence="1">
    <location>
        <begin position="84"/>
        <end position="125"/>
    </location>
</feature>
<keyword evidence="2" id="KW-0812">Transmembrane</keyword>
<keyword evidence="2" id="KW-0472">Membrane</keyword>
<dbReference type="Proteomes" id="UP000176527">
    <property type="component" value="Unassembled WGS sequence"/>
</dbReference>
<dbReference type="EMBL" id="MFDE01000007">
    <property type="protein sequence ID" value="OGE39003.1"/>
    <property type="molecule type" value="Genomic_DNA"/>
</dbReference>
<proteinExistence type="predicted"/>
<feature type="transmembrane region" description="Helical" evidence="2">
    <location>
        <begin position="38"/>
        <end position="56"/>
    </location>
</feature>
<organism evidence="3 4">
    <name type="scientific">Candidatus Daviesbacteria bacterium RIFCSPHIGHO2_12_FULL_37_11</name>
    <dbReference type="NCBI Taxonomy" id="1797777"/>
    <lineage>
        <taxon>Bacteria</taxon>
        <taxon>Candidatus Daviesiibacteriota</taxon>
    </lineage>
</organism>
<protein>
    <recommendedName>
        <fullName evidence="5">DUF1003 domain-containing protein</fullName>
    </recommendedName>
</protein>
<reference evidence="3 4" key="1">
    <citation type="journal article" date="2016" name="Nat. Commun.">
        <title>Thousands of microbial genomes shed light on interconnected biogeochemical processes in an aquifer system.</title>
        <authorList>
            <person name="Anantharaman K."/>
            <person name="Brown C.T."/>
            <person name="Hug L.A."/>
            <person name="Sharon I."/>
            <person name="Castelle C.J."/>
            <person name="Probst A.J."/>
            <person name="Thomas B.C."/>
            <person name="Singh A."/>
            <person name="Wilkins M.J."/>
            <person name="Karaoz U."/>
            <person name="Brodie E.L."/>
            <person name="Williams K.H."/>
            <person name="Hubbard S.S."/>
            <person name="Banfield J.F."/>
        </authorList>
    </citation>
    <scope>NUCLEOTIDE SEQUENCE [LARGE SCALE GENOMIC DNA]</scope>
</reference>
<accession>A0A1F5KDI0</accession>
<comment type="caution">
    <text evidence="3">The sequence shown here is derived from an EMBL/GenBank/DDBJ whole genome shotgun (WGS) entry which is preliminary data.</text>
</comment>
<keyword evidence="2" id="KW-1133">Transmembrane helix</keyword>
<dbReference type="AlphaFoldDB" id="A0A1F5KDI0"/>
<gene>
    <name evidence="3" type="ORF">A3F00_01825</name>
</gene>
<evidence type="ECO:0000256" key="2">
    <source>
        <dbReference type="SAM" id="Phobius"/>
    </source>
</evidence>
<evidence type="ECO:0000313" key="3">
    <source>
        <dbReference type="EMBL" id="OGE39003.1"/>
    </source>
</evidence>
<evidence type="ECO:0000256" key="1">
    <source>
        <dbReference type="SAM" id="Coils"/>
    </source>
</evidence>
<sequence length="142" mass="16320">MVKKANQDQVLINKPKKLSMIEKLARDIPRWVGTPQSLIIHTIIFMGILSLGFFGFDFRTVNIVLTTWLSIEAIYLAIFIQMTVNRNTESIEDLQEDVEELSEDVEDIQEDIEDIEESHDEKSGARKIQDFLLDPLKKSGLI</sequence>
<evidence type="ECO:0008006" key="5">
    <source>
        <dbReference type="Google" id="ProtNLM"/>
    </source>
</evidence>